<protein>
    <submittedName>
        <fullName evidence="3">Uncharacterized protein</fullName>
    </submittedName>
</protein>
<feature type="compositionally biased region" description="Basic residues" evidence="1">
    <location>
        <begin position="24"/>
        <end position="38"/>
    </location>
</feature>
<dbReference type="Proteomes" id="UP000292282">
    <property type="component" value="Unassembled WGS sequence"/>
</dbReference>
<evidence type="ECO:0000313" key="3">
    <source>
        <dbReference type="EMBL" id="TBU13493.1"/>
    </source>
</evidence>
<feature type="region of interest" description="Disordered" evidence="1">
    <location>
        <begin position="14"/>
        <end position="38"/>
    </location>
</feature>
<dbReference type="VEuPathDB" id="MicrosporidiaDB:CWI38_0437p0010"/>
<dbReference type="EMBL" id="PITK01000437">
    <property type="protein sequence ID" value="TBU13412.1"/>
    <property type="molecule type" value="Genomic_DNA"/>
</dbReference>
<reference evidence="3 4" key="1">
    <citation type="submission" date="2017-12" db="EMBL/GenBank/DDBJ databases">
        <authorList>
            <person name="Pombert J.-F."/>
            <person name="Haag K.L."/>
            <person name="Ebert D."/>
        </authorList>
    </citation>
    <scope>NUCLEOTIDE SEQUENCE [LARGE SCALE GENOMIC DNA]</scope>
    <source>
        <strain evidence="3">IL-G-3</strain>
    </source>
</reference>
<keyword evidence="4" id="KW-1185">Reference proteome</keyword>
<evidence type="ECO:0000313" key="4">
    <source>
        <dbReference type="Proteomes" id="UP000292282"/>
    </source>
</evidence>
<dbReference type="AlphaFoldDB" id="A0A4Q9LXH8"/>
<dbReference type="EMBL" id="PITK01000415">
    <property type="protein sequence ID" value="TBU13493.1"/>
    <property type="molecule type" value="Genomic_DNA"/>
</dbReference>
<accession>A0A4Q9LXH8</accession>
<organism evidence="3 4">
    <name type="scientific">Hamiltosporidium tvaerminnensis</name>
    <dbReference type="NCBI Taxonomy" id="1176355"/>
    <lineage>
        <taxon>Eukaryota</taxon>
        <taxon>Fungi</taxon>
        <taxon>Fungi incertae sedis</taxon>
        <taxon>Microsporidia</taxon>
        <taxon>Dubosqiidae</taxon>
        <taxon>Hamiltosporidium</taxon>
    </lineage>
</organism>
<sequence>MRFTYDSFIKEENPDKENLDPKRHVYSPRSKKKDVRKRTALRDLSVPNVIDSSDTSVTVPLNYSYSRRVEQLFDSFQSYKLKHKNIREI</sequence>
<evidence type="ECO:0000313" key="2">
    <source>
        <dbReference type="EMBL" id="TBU13412.1"/>
    </source>
</evidence>
<evidence type="ECO:0000256" key="1">
    <source>
        <dbReference type="SAM" id="MobiDB-lite"/>
    </source>
</evidence>
<name>A0A4Q9LXH8_9MICR</name>
<proteinExistence type="predicted"/>
<feature type="compositionally biased region" description="Basic and acidic residues" evidence="1">
    <location>
        <begin position="14"/>
        <end position="23"/>
    </location>
</feature>
<comment type="caution">
    <text evidence="3">The sequence shown here is derived from an EMBL/GenBank/DDBJ whole genome shotgun (WGS) entry which is preliminary data.</text>
</comment>
<dbReference type="VEuPathDB" id="MicrosporidiaDB:CWI38_0415p0050"/>
<gene>
    <name evidence="3" type="ORF">CWI38_0415p0050</name>
    <name evidence="2" type="ORF">CWI38_0437p0010</name>
</gene>